<dbReference type="HAMAP" id="MF_00101">
    <property type="entry name" value="AcpS"/>
    <property type="match status" value="1"/>
</dbReference>
<dbReference type="InterPro" id="IPR004568">
    <property type="entry name" value="Ppantetheine-prot_Trfase_dom"/>
</dbReference>
<dbReference type="GO" id="GO:0000287">
    <property type="term" value="F:magnesium ion binding"/>
    <property type="evidence" value="ECO:0007669"/>
    <property type="project" value="UniProtKB-UniRule"/>
</dbReference>
<comment type="cofactor">
    <cofactor evidence="8">
        <name>Mg(2+)</name>
        <dbReference type="ChEBI" id="CHEBI:18420"/>
    </cofactor>
</comment>
<organism evidence="10 11">
    <name type="scientific">Globicatella sulfidifaciens DSM 15739</name>
    <dbReference type="NCBI Taxonomy" id="1121925"/>
    <lineage>
        <taxon>Bacteria</taxon>
        <taxon>Bacillati</taxon>
        <taxon>Bacillota</taxon>
        <taxon>Bacilli</taxon>
        <taxon>Lactobacillales</taxon>
        <taxon>Aerococcaceae</taxon>
        <taxon>Globicatella</taxon>
    </lineage>
</organism>
<keyword evidence="1 8" id="KW-0444">Lipid biosynthesis</keyword>
<dbReference type="GO" id="GO:0006633">
    <property type="term" value="P:fatty acid biosynthetic process"/>
    <property type="evidence" value="ECO:0007669"/>
    <property type="project" value="UniProtKB-UniRule"/>
</dbReference>
<evidence type="ECO:0000256" key="5">
    <source>
        <dbReference type="ARBA" id="ARBA00022842"/>
    </source>
</evidence>
<keyword evidence="11" id="KW-1185">Reference proteome</keyword>
<dbReference type="EMBL" id="FUWO01000004">
    <property type="protein sequence ID" value="SJZ41430.1"/>
    <property type="molecule type" value="Genomic_DNA"/>
</dbReference>
<evidence type="ECO:0000256" key="2">
    <source>
        <dbReference type="ARBA" id="ARBA00022679"/>
    </source>
</evidence>
<dbReference type="GO" id="GO:0005737">
    <property type="term" value="C:cytoplasm"/>
    <property type="evidence" value="ECO:0007669"/>
    <property type="project" value="UniProtKB-SubCell"/>
</dbReference>
<comment type="catalytic activity">
    <reaction evidence="8">
        <text>apo-[ACP] + CoA = holo-[ACP] + adenosine 3',5'-bisphosphate + H(+)</text>
        <dbReference type="Rhea" id="RHEA:12068"/>
        <dbReference type="Rhea" id="RHEA-COMP:9685"/>
        <dbReference type="Rhea" id="RHEA-COMP:9690"/>
        <dbReference type="ChEBI" id="CHEBI:15378"/>
        <dbReference type="ChEBI" id="CHEBI:29999"/>
        <dbReference type="ChEBI" id="CHEBI:57287"/>
        <dbReference type="ChEBI" id="CHEBI:58343"/>
        <dbReference type="ChEBI" id="CHEBI:64479"/>
        <dbReference type="EC" id="2.7.8.7"/>
    </reaction>
</comment>
<keyword evidence="8" id="KW-0963">Cytoplasm</keyword>
<evidence type="ECO:0000256" key="7">
    <source>
        <dbReference type="ARBA" id="ARBA00023160"/>
    </source>
</evidence>
<dbReference type="STRING" id="1121925.SAMN02746011_00738"/>
<feature type="binding site" evidence="8">
    <location>
        <position position="6"/>
    </location>
    <ligand>
        <name>Mg(2+)</name>
        <dbReference type="ChEBI" id="CHEBI:18420"/>
    </ligand>
</feature>
<keyword evidence="2 8" id="KW-0808">Transferase</keyword>
<dbReference type="RefSeq" id="WP_078755528.1">
    <property type="nucleotide sequence ID" value="NZ_FUWO01000004.1"/>
</dbReference>
<proteinExistence type="inferred from homology"/>
<evidence type="ECO:0000256" key="1">
    <source>
        <dbReference type="ARBA" id="ARBA00022516"/>
    </source>
</evidence>
<accession>A0A1T4KG93</accession>
<keyword evidence="3 8" id="KW-0479">Metal-binding</keyword>
<dbReference type="SUPFAM" id="SSF56214">
    <property type="entry name" value="4'-phosphopantetheinyl transferase"/>
    <property type="match status" value="1"/>
</dbReference>
<sequence>MRLGTDIVEIERIAAAVERNAQFPTKILSEKELALFRDMKEHRQYEFLAGRFCVKEAYAKALGTGIGKIKFTDIVVLPNEIGAPKVVEGPIVESVIVSISHSKAYATATVVIDLPDFVINSQITSFLN</sequence>
<evidence type="ECO:0000259" key="9">
    <source>
        <dbReference type="Pfam" id="PF01648"/>
    </source>
</evidence>
<keyword evidence="5 8" id="KW-0460">Magnesium</keyword>
<keyword evidence="6 8" id="KW-0443">Lipid metabolism</keyword>
<keyword evidence="7 8" id="KW-0275">Fatty acid biosynthesis</keyword>
<dbReference type="NCBIfam" id="TIGR00516">
    <property type="entry name" value="acpS"/>
    <property type="match status" value="1"/>
</dbReference>
<evidence type="ECO:0000256" key="3">
    <source>
        <dbReference type="ARBA" id="ARBA00022723"/>
    </source>
</evidence>
<dbReference type="GO" id="GO:0008897">
    <property type="term" value="F:holo-[acyl-carrier-protein] synthase activity"/>
    <property type="evidence" value="ECO:0007669"/>
    <property type="project" value="UniProtKB-UniRule"/>
</dbReference>
<dbReference type="OrthoDB" id="517356at2"/>
<dbReference type="AlphaFoldDB" id="A0A1T4KG93"/>
<comment type="function">
    <text evidence="8">Transfers the 4'-phosphopantetheine moiety from coenzyme A to a Ser of acyl-carrier-protein.</text>
</comment>
<evidence type="ECO:0000256" key="6">
    <source>
        <dbReference type="ARBA" id="ARBA00023098"/>
    </source>
</evidence>
<evidence type="ECO:0000313" key="11">
    <source>
        <dbReference type="Proteomes" id="UP000189941"/>
    </source>
</evidence>
<evidence type="ECO:0000313" key="10">
    <source>
        <dbReference type="EMBL" id="SJZ41430.1"/>
    </source>
</evidence>
<feature type="domain" description="4'-phosphopantetheinyl transferase" evidence="9">
    <location>
        <begin position="3"/>
        <end position="108"/>
    </location>
</feature>
<feature type="binding site" evidence="8">
    <location>
        <position position="56"/>
    </location>
    <ligand>
        <name>Mg(2+)</name>
        <dbReference type="ChEBI" id="CHEBI:18420"/>
    </ligand>
</feature>
<dbReference type="InterPro" id="IPR037143">
    <property type="entry name" value="4-PPantetheinyl_Trfase_dom_sf"/>
</dbReference>
<dbReference type="Gene3D" id="3.90.470.20">
    <property type="entry name" value="4'-phosphopantetheinyl transferase domain"/>
    <property type="match status" value="1"/>
</dbReference>
<comment type="subcellular location">
    <subcellularLocation>
        <location evidence="8">Cytoplasm</location>
    </subcellularLocation>
</comment>
<protein>
    <recommendedName>
        <fullName evidence="8">Holo-[acyl-carrier-protein] synthase</fullName>
        <shortName evidence="8">Holo-ACP synthase</shortName>
        <ecNumber evidence="8">2.7.8.7</ecNumber>
    </recommendedName>
    <alternativeName>
        <fullName evidence="8">4'-phosphopantetheinyl transferase AcpS</fullName>
    </alternativeName>
</protein>
<dbReference type="EC" id="2.7.8.7" evidence="8"/>
<dbReference type="NCBIfam" id="TIGR00556">
    <property type="entry name" value="pantethn_trn"/>
    <property type="match status" value="1"/>
</dbReference>
<comment type="similarity">
    <text evidence="8">Belongs to the P-Pant transferase superfamily. AcpS family.</text>
</comment>
<name>A0A1T4KG93_9LACT</name>
<dbReference type="Pfam" id="PF01648">
    <property type="entry name" value="ACPS"/>
    <property type="match status" value="1"/>
</dbReference>
<evidence type="ECO:0000256" key="8">
    <source>
        <dbReference type="HAMAP-Rule" id="MF_00101"/>
    </source>
</evidence>
<dbReference type="Proteomes" id="UP000189941">
    <property type="component" value="Unassembled WGS sequence"/>
</dbReference>
<gene>
    <name evidence="8" type="primary">acpS</name>
    <name evidence="10" type="ORF">SAMN02746011_00738</name>
</gene>
<dbReference type="InterPro" id="IPR008278">
    <property type="entry name" value="4-PPantetheinyl_Trfase_dom"/>
</dbReference>
<keyword evidence="4 8" id="KW-0276">Fatty acid metabolism</keyword>
<reference evidence="11" key="1">
    <citation type="submission" date="2017-02" db="EMBL/GenBank/DDBJ databases">
        <authorList>
            <person name="Varghese N."/>
            <person name="Submissions S."/>
        </authorList>
    </citation>
    <scope>NUCLEOTIDE SEQUENCE [LARGE SCALE GENOMIC DNA]</scope>
    <source>
        <strain evidence="11">DSM 15739</strain>
    </source>
</reference>
<dbReference type="InterPro" id="IPR002582">
    <property type="entry name" value="ACPS"/>
</dbReference>
<evidence type="ECO:0000256" key="4">
    <source>
        <dbReference type="ARBA" id="ARBA00022832"/>
    </source>
</evidence>